<gene>
    <name evidence="1" type="ORF">B0I10_10848</name>
</gene>
<dbReference type="RefSeq" id="WP_112086230.1">
    <property type="nucleotide sequence ID" value="NZ_QLSV01000008.1"/>
</dbReference>
<reference evidence="1 2" key="1">
    <citation type="submission" date="2018-06" db="EMBL/GenBank/DDBJ databases">
        <title>Genomic Encyclopedia of Type Strains, Phase III (KMG-III): the genomes of soil and plant-associated and newly described type strains.</title>
        <authorList>
            <person name="Whitman W."/>
        </authorList>
    </citation>
    <scope>NUCLEOTIDE SEQUENCE [LARGE SCALE GENOMIC DNA]</scope>
    <source>
        <strain evidence="1 2">CGMCC 1.12504</strain>
    </source>
</reference>
<dbReference type="Proteomes" id="UP000249518">
    <property type="component" value="Unassembled WGS sequence"/>
</dbReference>
<keyword evidence="2" id="KW-1185">Reference proteome</keyword>
<evidence type="ECO:0000313" key="2">
    <source>
        <dbReference type="Proteomes" id="UP000249518"/>
    </source>
</evidence>
<proteinExistence type="predicted"/>
<organism evidence="1 2">
    <name type="scientific">Flavobacterium lacus</name>
    <dbReference type="NCBI Taxonomy" id="1353778"/>
    <lineage>
        <taxon>Bacteria</taxon>
        <taxon>Pseudomonadati</taxon>
        <taxon>Bacteroidota</taxon>
        <taxon>Flavobacteriia</taxon>
        <taxon>Flavobacteriales</taxon>
        <taxon>Flavobacteriaceae</taxon>
        <taxon>Flavobacterium</taxon>
    </lineage>
</organism>
<comment type="caution">
    <text evidence="1">The sequence shown here is derived from an EMBL/GenBank/DDBJ whole genome shotgun (WGS) entry which is preliminary data.</text>
</comment>
<protein>
    <submittedName>
        <fullName evidence="1">Uncharacterized protein</fullName>
    </submittedName>
</protein>
<name>A0A328WW76_9FLAO</name>
<dbReference type="AlphaFoldDB" id="A0A328WW76"/>
<dbReference type="NCBIfam" id="NF033708">
    <property type="entry name" value="T9SS_Cterm_ChiA"/>
    <property type="match status" value="1"/>
</dbReference>
<dbReference type="OrthoDB" id="1652165at2"/>
<dbReference type="EMBL" id="QLSV01000008">
    <property type="protein sequence ID" value="RAR47548.1"/>
    <property type="molecule type" value="Genomic_DNA"/>
</dbReference>
<sequence>MKKDNWGFFFPSNKYQIILLIAIFIYPNDTTAQCTNGVQFGSAIAPTNSLPATISTCNYQTEYSPITSIVAGTTYQINSDCGGYVTVRRDSFNGTVVSNGTAPHTFTAPTSGTYYVHYNTNIGCGTATNCCTTTITCISCSAPVGCINNTAFGSSIAPTSNAPTTISTCNFQTEYSTITSIVSGTTYQVNSSCGGYITVRSGTYNGAIVSQGNAPLTFTATSSGTYYIHYNTNSSCGTATNCCTTIITCTSCTAPIGCVNTSSFGSANAPTNATVTTISTCNYQTEYSTISNIINGNTYTAGSSCGGYITVRSGTYNGTVIAQGNAPLTWTATSSGTHFIHYNTNSSCGTATTCCTTTIQCNTCSIPCTSGDGTGTTTLGCPSVLSGGLGLDGADPIPMDCNSVSTCVELEATYLQLGNTTSYTVESIDYAPPYQFNCLQNPVSVNVDDIWSPVINLPFNFCFYGNTYNSCIMGSNGMISFNTAAAGGASGFEFNDNLPSTAGALFANTIYGVYHDIDPSVGGEVAWELITLNTGCRALVAGWNNVPMYLENSILYTGMIVLYEDSNIIEVYIKEKNIDSYSFIYSDAWNYGNAIVGIQNAAATEAVVAPGRNGLGTNWTATNEAWRFVPSGPSITSLQWFEGSGTSGPMLGTTDVIEVCPTITTTYTARVTYTLCSGTTITETDETIVTVIGDKTWNGSIDSDWNKNNNWTPVGIPNNTDCVLIPVTPNDPIISGTNYNGLAGTLRILDNATLTVNSNNSITVTDWVNVQPNGTFDIHDNSSLVQINNTTNVGNIIYRRDTDIRRLDYVYWSSPVSGFNVSNIPAPIAPGPIFTWNTTLANPNGGQGYWVGAAGSTMQPAIGYIMRGPNSFGNTPTTLNGSFIGVPNNGQITTSISRGSDTNTATHYGLNGTEITNFSDNYNLIGNPYPSAIRASQFLFNNNTTIEGNVRLWTHGTLPAAITSPFYDTYTYNYTPGDYFIYNFTGASCCPATGSDLFIGAGQGFFVQMIDGPPASGVVTFNNGLRNPSYDNSLFYRNANQIETQTNLTNLERHRMWFDIINSDGLNDRTLIGYIENATMGRDSFFDANTAVAGNMIIYSFLQEEKLTIQGRGLPFDVNDVVPLGVHIPTSGQYTIALAAIDGLFENQAVYLKDNLTNNIHDIKENPYSFTAQQGTYNNRFEVIYQNETLSNPDFSFENSVRVTSNENVTVHSTIELMESVLVYNVLGQKLAEYNNVNSNQLVLSNLQKNNSTLLLKIKLQNGTTSIEKVIY</sequence>
<accession>A0A328WW76</accession>
<evidence type="ECO:0000313" key="1">
    <source>
        <dbReference type="EMBL" id="RAR47548.1"/>
    </source>
</evidence>